<keyword evidence="3 11" id="KW-0808">Transferase</keyword>
<evidence type="ECO:0000256" key="6">
    <source>
        <dbReference type="ARBA" id="ARBA00022840"/>
    </source>
</evidence>
<evidence type="ECO:0000313" key="13">
    <source>
        <dbReference type="EMBL" id="KXZ39948.1"/>
    </source>
</evidence>
<dbReference type="FunFam" id="3.40.50.620:FF:000115">
    <property type="entry name" value="tRNA-specific 2-thiouridylase MnmA"/>
    <property type="match status" value="1"/>
</dbReference>
<evidence type="ECO:0000313" key="15">
    <source>
        <dbReference type="Proteomes" id="UP000092605"/>
    </source>
</evidence>
<dbReference type="InterPro" id="IPR023382">
    <property type="entry name" value="MnmA-like_central_sf"/>
</dbReference>
<dbReference type="PANTHER" id="PTHR11933">
    <property type="entry name" value="TRNA 5-METHYLAMINOMETHYL-2-THIOURIDYLATE -METHYLTRANSFERASE"/>
    <property type="match status" value="1"/>
</dbReference>
<keyword evidence="6 11" id="KW-0067">ATP-binding</keyword>
<evidence type="ECO:0000256" key="7">
    <source>
        <dbReference type="ARBA" id="ARBA00022884"/>
    </source>
</evidence>
<dbReference type="RefSeq" id="WP_066069992.1">
    <property type="nucleotide sequence ID" value="NZ_FRBG01000005.1"/>
</dbReference>
<dbReference type="Pfam" id="PF20259">
    <property type="entry name" value="tRNA_Me_trans_M"/>
    <property type="match status" value="1"/>
</dbReference>
<dbReference type="GO" id="GO:0005737">
    <property type="term" value="C:cytoplasm"/>
    <property type="evidence" value="ECO:0007669"/>
    <property type="project" value="UniProtKB-SubCell"/>
</dbReference>
<dbReference type="GO" id="GO:0000049">
    <property type="term" value="F:tRNA binding"/>
    <property type="evidence" value="ECO:0007669"/>
    <property type="project" value="UniProtKB-KW"/>
</dbReference>
<dbReference type="GO" id="GO:0103016">
    <property type="term" value="F:tRNA-uridine 2-sulfurtransferase activity"/>
    <property type="evidence" value="ECO:0007669"/>
    <property type="project" value="UniProtKB-EC"/>
</dbReference>
<feature type="site" description="Interaction with tRNA" evidence="11">
    <location>
        <position position="341"/>
    </location>
</feature>
<dbReference type="PROSITE" id="PS50206">
    <property type="entry name" value="RHODANESE_3"/>
    <property type="match status" value="1"/>
</dbReference>
<feature type="active site" description="Cysteine persulfide intermediate" evidence="11">
    <location>
        <position position="202"/>
    </location>
</feature>
<comment type="function">
    <text evidence="10 11">Catalyzes the 2-thiolation of uridine at the wobble position (U34) of tRNA, leading to the formation of s(2)U34.</text>
</comment>
<dbReference type="Gene3D" id="2.40.30.10">
    <property type="entry name" value="Translation factors"/>
    <property type="match status" value="1"/>
</dbReference>
<organism evidence="13 15">
    <name type="scientific">Alkalithermobacter thermoalcaliphilus JW-YL-7 = DSM 7308</name>
    <dbReference type="NCBI Taxonomy" id="1121328"/>
    <lineage>
        <taxon>Bacteria</taxon>
        <taxon>Bacillati</taxon>
        <taxon>Bacillota</taxon>
        <taxon>Clostridia</taxon>
        <taxon>Peptostreptococcales</taxon>
        <taxon>Tepidibacteraceae</taxon>
        <taxon>Alkalithermobacter</taxon>
    </lineage>
</organism>
<dbReference type="Proteomes" id="UP000092605">
    <property type="component" value="Unassembled WGS sequence"/>
</dbReference>
<feature type="domain" description="Rhodanese" evidence="12">
    <location>
        <begin position="5"/>
        <end position="46"/>
    </location>
</feature>
<dbReference type="AlphaFoldDB" id="A0A150FQT6"/>
<feature type="active site" description="Nucleophile" evidence="11">
    <location>
        <position position="104"/>
    </location>
</feature>
<evidence type="ECO:0000256" key="4">
    <source>
        <dbReference type="ARBA" id="ARBA00022694"/>
    </source>
</evidence>
<comment type="caution">
    <text evidence="11">Lacks conserved residue(s) required for the propagation of feature annotation.</text>
</comment>
<evidence type="ECO:0000313" key="14">
    <source>
        <dbReference type="EMBL" id="SHK76051.1"/>
    </source>
</evidence>
<dbReference type="Proteomes" id="UP000323392">
    <property type="component" value="Unassembled WGS sequence"/>
</dbReference>
<dbReference type="InterPro" id="IPR004506">
    <property type="entry name" value="MnmA-like"/>
</dbReference>
<dbReference type="Gene3D" id="2.30.30.280">
    <property type="entry name" value="Adenine nucleotide alpha hydrolases-like domains"/>
    <property type="match status" value="1"/>
</dbReference>
<dbReference type="NCBIfam" id="TIGR00420">
    <property type="entry name" value="trmU"/>
    <property type="match status" value="1"/>
</dbReference>
<reference evidence="13 15" key="1">
    <citation type="submission" date="2016-02" db="EMBL/GenBank/DDBJ databases">
        <title>Draft genome sequence for Clostridium paradoxum JW-YL-7.</title>
        <authorList>
            <person name="Utturkar S.M."/>
            <person name="Lancaster A."/>
            <person name="Poole F.L."/>
            <person name="Adams M.W."/>
            <person name="Brown S.D."/>
        </authorList>
    </citation>
    <scope>NUCLEOTIDE SEQUENCE [LARGE SCALE GENOMIC DNA]</scope>
    <source>
        <strain evidence="13 15">JW-YL-7</strain>
    </source>
</reference>
<dbReference type="FunFam" id="2.40.30.10:FF:000023">
    <property type="entry name" value="tRNA-specific 2-thiouridylase MnmA"/>
    <property type="match status" value="1"/>
</dbReference>
<dbReference type="InterPro" id="IPR046885">
    <property type="entry name" value="MnmA-like_C"/>
</dbReference>
<accession>A0A150FQT6</accession>
<feature type="binding site" evidence="11">
    <location>
        <position position="34"/>
    </location>
    <ligand>
        <name>ATP</name>
        <dbReference type="ChEBI" id="CHEBI:30616"/>
    </ligand>
</feature>
<dbReference type="InterPro" id="IPR014729">
    <property type="entry name" value="Rossmann-like_a/b/a_fold"/>
</dbReference>
<dbReference type="EC" id="2.8.1.13" evidence="11"/>
<proteinExistence type="inferred from homology"/>
<comment type="subcellular location">
    <subcellularLocation>
        <location evidence="11">Cytoplasm</location>
    </subcellularLocation>
</comment>
<dbReference type="GO" id="GO:0005524">
    <property type="term" value="F:ATP binding"/>
    <property type="evidence" value="ECO:0007669"/>
    <property type="project" value="UniProtKB-KW"/>
</dbReference>
<feature type="binding site" evidence="11">
    <location>
        <position position="128"/>
    </location>
    <ligand>
        <name>ATP</name>
        <dbReference type="ChEBI" id="CHEBI:30616"/>
    </ligand>
</feature>
<dbReference type="PANTHER" id="PTHR11933:SF5">
    <property type="entry name" value="MITOCHONDRIAL TRNA-SPECIFIC 2-THIOURIDYLASE 1"/>
    <property type="match status" value="1"/>
</dbReference>
<evidence type="ECO:0000256" key="3">
    <source>
        <dbReference type="ARBA" id="ARBA00022679"/>
    </source>
</evidence>
<comment type="catalytic activity">
    <reaction evidence="9 11">
        <text>S-sulfanyl-L-cysteinyl-[protein] + uridine(34) in tRNA + AH2 + ATP = 2-thiouridine(34) in tRNA + L-cysteinyl-[protein] + A + AMP + diphosphate + H(+)</text>
        <dbReference type="Rhea" id="RHEA:47032"/>
        <dbReference type="Rhea" id="RHEA-COMP:10131"/>
        <dbReference type="Rhea" id="RHEA-COMP:11726"/>
        <dbReference type="Rhea" id="RHEA-COMP:11727"/>
        <dbReference type="Rhea" id="RHEA-COMP:11728"/>
        <dbReference type="ChEBI" id="CHEBI:13193"/>
        <dbReference type="ChEBI" id="CHEBI:15378"/>
        <dbReference type="ChEBI" id="CHEBI:17499"/>
        <dbReference type="ChEBI" id="CHEBI:29950"/>
        <dbReference type="ChEBI" id="CHEBI:30616"/>
        <dbReference type="ChEBI" id="CHEBI:33019"/>
        <dbReference type="ChEBI" id="CHEBI:61963"/>
        <dbReference type="ChEBI" id="CHEBI:65315"/>
        <dbReference type="ChEBI" id="CHEBI:87170"/>
        <dbReference type="ChEBI" id="CHEBI:456215"/>
        <dbReference type="EC" id="2.8.1.13"/>
    </reaction>
</comment>
<keyword evidence="2 11" id="KW-0820">tRNA-binding</keyword>
<comment type="similarity">
    <text evidence="11">Belongs to the MnmA/TRMU family.</text>
</comment>
<dbReference type="FunFam" id="2.30.30.280:FF:000001">
    <property type="entry name" value="tRNA-specific 2-thiouridylase MnmA"/>
    <property type="match status" value="1"/>
</dbReference>
<feature type="binding site" evidence="11">
    <location>
        <begin position="8"/>
        <end position="15"/>
    </location>
    <ligand>
        <name>ATP</name>
        <dbReference type="ChEBI" id="CHEBI:30616"/>
    </ligand>
</feature>
<dbReference type="CDD" id="cd01998">
    <property type="entry name" value="MnmA_TRMU-like"/>
    <property type="match status" value="1"/>
</dbReference>
<dbReference type="InterPro" id="IPR001763">
    <property type="entry name" value="Rhodanese-like_dom"/>
</dbReference>
<keyword evidence="4 11" id="KW-0819">tRNA processing</keyword>
<reference evidence="14 16" key="2">
    <citation type="submission" date="2016-11" db="EMBL/GenBank/DDBJ databases">
        <authorList>
            <person name="Varghese N."/>
            <person name="Submissions S."/>
        </authorList>
    </citation>
    <scope>NUCLEOTIDE SEQUENCE [LARGE SCALE GENOMIC DNA]</scope>
    <source>
        <strain evidence="14 16">DSM 7308</strain>
    </source>
</reference>
<dbReference type="Gene3D" id="3.40.50.620">
    <property type="entry name" value="HUPs"/>
    <property type="match status" value="1"/>
</dbReference>
<dbReference type="GO" id="GO:0002143">
    <property type="term" value="P:tRNA wobble position uridine thiolation"/>
    <property type="evidence" value="ECO:0007669"/>
    <property type="project" value="TreeGrafter"/>
</dbReference>
<dbReference type="Pfam" id="PF03054">
    <property type="entry name" value="tRNA_Me_trans"/>
    <property type="match status" value="1"/>
</dbReference>
<dbReference type="PATRIC" id="fig|1121328.3.peg.1030"/>
<dbReference type="EMBL" id="LSFY01000001">
    <property type="protein sequence ID" value="KXZ39948.1"/>
    <property type="molecule type" value="Genomic_DNA"/>
</dbReference>
<dbReference type="OrthoDB" id="9800696at2"/>
<keyword evidence="1 11" id="KW-0963">Cytoplasm</keyword>
<evidence type="ECO:0000256" key="8">
    <source>
        <dbReference type="ARBA" id="ARBA00023157"/>
    </source>
</evidence>
<dbReference type="HAMAP" id="MF_00144">
    <property type="entry name" value="tRNA_thiouridyl_MnmA"/>
    <property type="match status" value="1"/>
</dbReference>
<evidence type="ECO:0000313" key="16">
    <source>
        <dbReference type="Proteomes" id="UP000323392"/>
    </source>
</evidence>
<sequence length="361" mass="40881">MKKRVMIGMSGGVDSSVAAYLLKEQGYDVIGVTMQIWQNEDDDVIENEGGCCSLSAVEDARKVADKIGIPFYVMNFKDIFKEKVIDYFIDEYLVGRTPNPCIACNKHIKFDEFLKRAKKVGCDYVATGHYAKIEFDETLNRYLLKKSITDEKDQTYALYNMTQYQLSHTLMPLGYYTKDKIRQIAKEIGLDVANKPDSQEICFVKDNDYARYVKEHSKVKIKEGNFVDKNGKILGKHKGIINYTIGQRKGLGIALGKPMFVVDIIPEKNLVVLGEHDEVFSNELIASDVNIILFDEIKEPIKVKAKIRYSAPPKEATVFNEGNGKIRIVFDQMQRAITPGQSVVMYKDDIVVGGGIIEKRL</sequence>
<protein>
    <recommendedName>
        <fullName evidence="11">tRNA-specific 2-thiouridylase MnmA</fullName>
        <ecNumber evidence="11">2.8.1.13</ecNumber>
    </recommendedName>
</protein>
<evidence type="ECO:0000256" key="2">
    <source>
        <dbReference type="ARBA" id="ARBA00022555"/>
    </source>
</evidence>
<feature type="region of interest" description="Interaction with tRNA" evidence="11">
    <location>
        <begin position="152"/>
        <end position="154"/>
    </location>
</feature>
<evidence type="ECO:0000259" key="12">
    <source>
        <dbReference type="PROSITE" id="PS50206"/>
    </source>
</evidence>
<feature type="site" description="Interaction with tRNA" evidence="11">
    <location>
        <position position="129"/>
    </location>
</feature>
<feature type="region of interest" description="Interaction with tRNA" evidence="11">
    <location>
        <begin position="308"/>
        <end position="309"/>
    </location>
</feature>
<dbReference type="STRING" id="1121328.JWYL7_1023"/>
<dbReference type="SUPFAM" id="SSF52402">
    <property type="entry name" value="Adenine nucleotide alpha hydrolases-like"/>
    <property type="match status" value="1"/>
</dbReference>
<name>A0A150FQT6_CLOPD</name>
<comment type="caution">
    <text evidence="13">The sequence shown here is derived from an EMBL/GenBank/DDBJ whole genome shotgun (WGS) entry which is preliminary data.</text>
</comment>
<gene>
    <name evidence="11" type="primary">mnmA</name>
    <name evidence="13" type="ORF">JWYL7_1023</name>
    <name evidence="14" type="ORF">SAMN05661008_00829</name>
</gene>
<dbReference type="EMBL" id="FRBG01000005">
    <property type="protein sequence ID" value="SHK76051.1"/>
    <property type="molecule type" value="Genomic_DNA"/>
</dbReference>
<evidence type="ECO:0000256" key="1">
    <source>
        <dbReference type="ARBA" id="ARBA00022490"/>
    </source>
</evidence>
<evidence type="ECO:0000256" key="9">
    <source>
        <dbReference type="ARBA" id="ARBA00051542"/>
    </source>
</evidence>
<dbReference type="NCBIfam" id="NF001138">
    <property type="entry name" value="PRK00143.1"/>
    <property type="match status" value="1"/>
</dbReference>
<keyword evidence="7 11" id="KW-0694">RNA-binding</keyword>
<keyword evidence="16" id="KW-1185">Reference proteome</keyword>
<keyword evidence="5 11" id="KW-0547">Nucleotide-binding</keyword>
<dbReference type="InterPro" id="IPR046884">
    <property type="entry name" value="MnmA-like_central"/>
</dbReference>
<keyword evidence="8" id="KW-1015">Disulfide bond</keyword>
<evidence type="ECO:0000256" key="10">
    <source>
        <dbReference type="ARBA" id="ARBA00056575"/>
    </source>
</evidence>
<dbReference type="Pfam" id="PF20258">
    <property type="entry name" value="tRNA_Me_trans_C"/>
    <property type="match status" value="1"/>
</dbReference>
<evidence type="ECO:0000256" key="11">
    <source>
        <dbReference type="HAMAP-Rule" id="MF_00144"/>
    </source>
</evidence>
<evidence type="ECO:0000256" key="5">
    <source>
        <dbReference type="ARBA" id="ARBA00022741"/>
    </source>
</evidence>